<sequence>MRMSIYPLTTLFAIDSRSACPLAVPAPMHARGLHPSPRPSCTHALAKPARPPAHLQLAAGSRAHTPSPPIPLANCHVCRHPAHTPALLPLPCALPMCTPVPHPHSSIISPECLT</sequence>
<dbReference type="AlphaFoldDB" id="A0A165Y362"/>
<gene>
    <name evidence="1" type="ORF">FIBSPDRAFT_242666</name>
</gene>
<dbReference type="EMBL" id="KV417706">
    <property type="protein sequence ID" value="KZP09154.1"/>
    <property type="molecule type" value="Genomic_DNA"/>
</dbReference>
<evidence type="ECO:0000313" key="1">
    <source>
        <dbReference type="EMBL" id="KZP09154.1"/>
    </source>
</evidence>
<accession>A0A165Y362</accession>
<reference evidence="1 2" key="1">
    <citation type="journal article" date="2016" name="Mol. Biol. Evol.">
        <title>Comparative Genomics of Early-Diverging Mushroom-Forming Fungi Provides Insights into the Origins of Lignocellulose Decay Capabilities.</title>
        <authorList>
            <person name="Nagy L.G."/>
            <person name="Riley R."/>
            <person name="Tritt A."/>
            <person name="Adam C."/>
            <person name="Daum C."/>
            <person name="Floudas D."/>
            <person name="Sun H."/>
            <person name="Yadav J.S."/>
            <person name="Pangilinan J."/>
            <person name="Larsson K.H."/>
            <person name="Matsuura K."/>
            <person name="Barry K."/>
            <person name="Labutti K."/>
            <person name="Kuo R."/>
            <person name="Ohm R.A."/>
            <person name="Bhattacharya S.S."/>
            <person name="Shirouzu T."/>
            <person name="Yoshinaga Y."/>
            <person name="Martin F.M."/>
            <person name="Grigoriev I.V."/>
            <person name="Hibbett D.S."/>
        </authorList>
    </citation>
    <scope>NUCLEOTIDE SEQUENCE [LARGE SCALE GENOMIC DNA]</scope>
    <source>
        <strain evidence="1 2">CBS 109695</strain>
    </source>
</reference>
<evidence type="ECO:0000313" key="2">
    <source>
        <dbReference type="Proteomes" id="UP000076532"/>
    </source>
</evidence>
<organism evidence="1 2">
    <name type="scientific">Athelia psychrophila</name>
    <dbReference type="NCBI Taxonomy" id="1759441"/>
    <lineage>
        <taxon>Eukaryota</taxon>
        <taxon>Fungi</taxon>
        <taxon>Dikarya</taxon>
        <taxon>Basidiomycota</taxon>
        <taxon>Agaricomycotina</taxon>
        <taxon>Agaricomycetes</taxon>
        <taxon>Agaricomycetidae</taxon>
        <taxon>Atheliales</taxon>
        <taxon>Atheliaceae</taxon>
        <taxon>Athelia</taxon>
    </lineage>
</organism>
<name>A0A165Y362_9AGAM</name>
<dbReference type="Proteomes" id="UP000076532">
    <property type="component" value="Unassembled WGS sequence"/>
</dbReference>
<keyword evidence="2" id="KW-1185">Reference proteome</keyword>
<protein>
    <submittedName>
        <fullName evidence="1">Uncharacterized protein</fullName>
    </submittedName>
</protein>
<proteinExistence type="predicted"/>